<dbReference type="PANTHER" id="PTHR32004">
    <property type="entry name" value="TRNA LIGASE"/>
    <property type="match status" value="1"/>
</dbReference>
<feature type="domain" description="tRNA ligase phosphodiesterase" evidence="4">
    <location>
        <begin position="608"/>
        <end position="833"/>
    </location>
</feature>
<dbReference type="InterPro" id="IPR015965">
    <property type="entry name" value="tRNA_lig_PDEase"/>
</dbReference>
<sequence length="836" mass="91867">MAAFQRPVMPEDSVLVSTLHELANKQSGRSKLVKSSVYDAPADPEIKVHSWKMDEYRYYDVPSPFPTLARGLFTVTLPSVGKDGKNAHLIVARGYDKFFNIGEVPWTTWPSLEAHTAGPYTASLKSNGCIIFIAALTPDKLIITSKHSIGPVVGQNTSHAEAGEGWLRKYLDEKGKTEADFAKRLWDNNWTAIAELCDDSFEEHVLGYSPEKTGLHLHGLNTSTSVFHTLPHSVIDAFADEWGFIRTPSLEFPTLAAVRAFTDGVSAAGHWEGEPVEGFVVRTHVTSKPGDAPYAPGSTFFFKIKFDEPYMMYRDWRELTKSLLTAHDKGLSGKGAGMSEGALSKGKMRRPESKVYVRWVMKEIVRDPETFAQYGKNKGIIATRDKFMVYLASEEGQQQLALAKENRLPPATTANTASPSAQFGKTVIVPVAIPGSGKTAVAVALTHIFGFGHTQSDDVKAKKAAPIFLKNVNALLTTHDVVIADKNNHLKQHRAQLRQAVAGRNPPVRLLALNWALNANGMTPADAHRICSSRITKRGENHQTLRPDETGDAKANHGHVVSMFIKQTDALVSEEVDGIIEMSIDEGMDASIRRAVDGVVRELELLEPTEQKIQEGIQAARDYVVAASEEPQAKKSAKADSKKGKEKAKEQAVPTVKKPKPPRYYGLVPDFSFDSLVGSVSSDSKAAEFLTLLREKERITARPHVTVVHSKALSEPGAQDLWGRCARLDLGPEKDQAVFTCKLNTLLWDGRVMAVVVDDLKLDKEGREGQVGAEFVSMLGERVRSRLHLTVGTKDPSIQPVEAKAMVESWRAGKTGIKTLQLDEKTVQARVKGLFS</sequence>
<dbReference type="PIRSF" id="PIRSF019634">
    <property type="entry name" value="tRNA_lig_yeast"/>
    <property type="match status" value="1"/>
</dbReference>
<evidence type="ECO:0000313" key="7">
    <source>
        <dbReference type="EMBL" id="CAK5264303.1"/>
    </source>
</evidence>
<dbReference type="Pfam" id="PF09511">
    <property type="entry name" value="RNA_lig_T4_1"/>
    <property type="match status" value="1"/>
</dbReference>
<evidence type="ECO:0000256" key="2">
    <source>
        <dbReference type="PIRSR" id="PIRSR019634-50"/>
    </source>
</evidence>
<dbReference type="GO" id="GO:0005524">
    <property type="term" value="F:ATP binding"/>
    <property type="evidence" value="ECO:0007669"/>
    <property type="project" value="UniProtKB-UniRule"/>
</dbReference>
<comment type="catalytic activity">
    <reaction evidence="1">
        <text>ATP + (ribonucleotide)n-3'-hydroxyl + 5'-phospho-(ribonucleotide)m = (ribonucleotide)n+m + AMP + diphosphate.</text>
        <dbReference type="EC" id="6.5.1.3"/>
    </reaction>
</comment>
<organism evidence="7 8">
    <name type="scientific">Mycena citricolor</name>
    <dbReference type="NCBI Taxonomy" id="2018698"/>
    <lineage>
        <taxon>Eukaryota</taxon>
        <taxon>Fungi</taxon>
        <taxon>Dikarya</taxon>
        <taxon>Basidiomycota</taxon>
        <taxon>Agaricomycotina</taxon>
        <taxon>Agaricomycetes</taxon>
        <taxon>Agaricomycetidae</taxon>
        <taxon>Agaricales</taxon>
        <taxon>Marasmiineae</taxon>
        <taxon>Mycenaceae</taxon>
        <taxon>Mycena</taxon>
    </lineage>
</organism>
<reference evidence="7" key="1">
    <citation type="submission" date="2023-11" db="EMBL/GenBank/DDBJ databases">
        <authorList>
            <person name="De Vega J J."/>
            <person name="De Vega J J."/>
        </authorList>
    </citation>
    <scope>NUCLEOTIDE SEQUENCE</scope>
</reference>
<feature type="domain" description="T4 RNA ligase 1-like N-terminal" evidence="6">
    <location>
        <begin position="69"/>
        <end position="310"/>
    </location>
</feature>
<name>A0AAD2GXM6_9AGAR</name>
<dbReference type="Gene3D" id="3.40.50.300">
    <property type="entry name" value="P-loop containing nucleotide triphosphate hydrolases"/>
    <property type="match status" value="1"/>
</dbReference>
<comment type="similarity">
    <text evidence="1">Belongs to the TRL1 family.</text>
</comment>
<feature type="active site" description="N6-AMP-lysine intermediate" evidence="2">
    <location>
        <position position="125"/>
    </location>
</feature>
<dbReference type="InterPro" id="IPR027417">
    <property type="entry name" value="P-loop_NTPase"/>
</dbReference>
<evidence type="ECO:0000259" key="5">
    <source>
        <dbReference type="Pfam" id="PF08303"/>
    </source>
</evidence>
<dbReference type="PANTHER" id="PTHR32004:SF1">
    <property type="entry name" value="TRNA LIGASE"/>
    <property type="match status" value="1"/>
</dbReference>
<evidence type="ECO:0000313" key="8">
    <source>
        <dbReference type="Proteomes" id="UP001295794"/>
    </source>
</evidence>
<dbReference type="GO" id="GO:0008081">
    <property type="term" value="F:phosphoric diester hydrolase activity"/>
    <property type="evidence" value="ECO:0007669"/>
    <property type="project" value="InterPro"/>
</dbReference>
<keyword evidence="8" id="KW-1185">Reference proteome</keyword>
<dbReference type="GO" id="GO:0005634">
    <property type="term" value="C:nucleus"/>
    <property type="evidence" value="ECO:0007669"/>
    <property type="project" value="TreeGrafter"/>
</dbReference>
<dbReference type="GO" id="GO:0051730">
    <property type="term" value="F:GTP-dependent polyribonucleotide 5'-hydroxyl-kinase activity"/>
    <property type="evidence" value="ECO:0007669"/>
    <property type="project" value="InterPro"/>
</dbReference>
<feature type="domain" description="tRNA ligase kinase" evidence="5">
    <location>
        <begin position="427"/>
        <end position="571"/>
    </location>
</feature>
<dbReference type="InterPro" id="IPR012387">
    <property type="entry name" value="Trl1_fun"/>
</dbReference>
<comment type="caution">
    <text evidence="7">The sequence shown here is derived from an EMBL/GenBank/DDBJ whole genome shotgun (WGS) entry which is preliminary data.</text>
</comment>
<accession>A0AAD2GXM6</accession>
<proteinExistence type="inferred from homology"/>
<dbReference type="Pfam" id="PF08302">
    <property type="entry name" value="tRNA_lig_CPD"/>
    <property type="match status" value="1"/>
</dbReference>
<dbReference type="EMBL" id="CAVNYO010000052">
    <property type="protein sequence ID" value="CAK5264303.1"/>
    <property type="molecule type" value="Genomic_DNA"/>
</dbReference>
<dbReference type="Pfam" id="PF08303">
    <property type="entry name" value="tRNA_lig_kinase"/>
    <property type="match status" value="1"/>
</dbReference>
<keyword evidence="1" id="KW-0819">tRNA processing</keyword>
<protein>
    <recommendedName>
        <fullName evidence="1">tRNA ligase</fullName>
        <ecNumber evidence="1">6.5.1.3</ecNumber>
    </recommendedName>
</protein>
<dbReference type="InterPro" id="IPR015966">
    <property type="entry name" value="tRNA_lig_kin_fungi"/>
</dbReference>
<dbReference type="GO" id="GO:0006388">
    <property type="term" value="P:tRNA splicing, via endonucleolytic cleavage and ligation"/>
    <property type="evidence" value="ECO:0007669"/>
    <property type="project" value="UniProtKB-UniRule"/>
</dbReference>
<feature type="region of interest" description="Disordered" evidence="3">
    <location>
        <begin position="628"/>
        <end position="658"/>
    </location>
</feature>
<dbReference type="GO" id="GO:0003972">
    <property type="term" value="F:RNA ligase (ATP) activity"/>
    <property type="evidence" value="ECO:0007669"/>
    <property type="project" value="UniProtKB-UniRule"/>
</dbReference>
<dbReference type="Proteomes" id="UP001295794">
    <property type="component" value="Unassembled WGS sequence"/>
</dbReference>
<dbReference type="InterPro" id="IPR019039">
    <property type="entry name" value="T4-Rnl1-like_N"/>
</dbReference>
<keyword evidence="1" id="KW-0436">Ligase</keyword>
<gene>
    <name evidence="7" type="ORF">MYCIT1_LOCUS4347</name>
</gene>
<evidence type="ECO:0000259" key="6">
    <source>
        <dbReference type="Pfam" id="PF09511"/>
    </source>
</evidence>
<dbReference type="EC" id="6.5.1.3" evidence="1"/>
<feature type="compositionally biased region" description="Basic and acidic residues" evidence="3">
    <location>
        <begin position="631"/>
        <end position="650"/>
    </location>
</feature>
<evidence type="ECO:0000256" key="3">
    <source>
        <dbReference type="SAM" id="MobiDB-lite"/>
    </source>
</evidence>
<evidence type="ECO:0000259" key="4">
    <source>
        <dbReference type="Pfam" id="PF08302"/>
    </source>
</evidence>
<dbReference type="AlphaFoldDB" id="A0AAD2GXM6"/>
<evidence type="ECO:0000256" key="1">
    <source>
        <dbReference type="PIRNR" id="PIRNR019634"/>
    </source>
</evidence>